<keyword evidence="3" id="KW-1185">Reference proteome</keyword>
<gene>
    <name evidence="2" type="ORF">IV417_02545</name>
</gene>
<dbReference type="EMBL" id="JADQAZ010000001">
    <property type="protein sequence ID" value="MBT0956253.1"/>
    <property type="molecule type" value="Genomic_DNA"/>
</dbReference>
<evidence type="ECO:0000259" key="1">
    <source>
        <dbReference type="Pfam" id="PF04248"/>
    </source>
</evidence>
<dbReference type="InterPro" id="IPR007361">
    <property type="entry name" value="DUF427"/>
</dbReference>
<dbReference type="PANTHER" id="PTHR34310">
    <property type="entry name" value="DUF427 DOMAIN PROTEIN (AFU_ORTHOLOGUE AFUA_3G02220)"/>
    <property type="match status" value="1"/>
</dbReference>
<sequence length="113" mass="12113">MAPKISIVKATGKWAIRAAGAVIGESSNALELTEGDYAPVIYIPKSDIAMAFLDLSETTTTCPHKGTATHYNLEAKSGTMPDAAWSYEDPIEAVAEIKGHLAFYPDKVTVEKL</sequence>
<accession>A0AAP2CR97</accession>
<dbReference type="Proteomes" id="UP001315686">
    <property type="component" value="Unassembled WGS sequence"/>
</dbReference>
<name>A0AAP2CR97_9RHOB</name>
<protein>
    <submittedName>
        <fullName evidence="2">DUF427 domain-containing protein</fullName>
    </submittedName>
</protein>
<dbReference type="RefSeq" id="WP_327792459.1">
    <property type="nucleotide sequence ID" value="NZ_JADQAZ010000001.1"/>
</dbReference>
<reference evidence="2 3" key="1">
    <citation type="journal article" date="2021" name="Arch. Microbiol.">
        <title>Harenicola maris gen. nov., sp. nov. isolated from the Sea of Japan shallow sediments.</title>
        <authorList>
            <person name="Romanenko L.A."/>
            <person name="Kurilenko V.V."/>
            <person name="Chernysheva N.Y."/>
            <person name="Tekutyeva L.A."/>
            <person name="Velansky P.V."/>
            <person name="Svetashev V.I."/>
            <person name="Isaeva M.P."/>
        </authorList>
    </citation>
    <scope>NUCLEOTIDE SEQUENCE [LARGE SCALE GENOMIC DNA]</scope>
    <source>
        <strain evidence="2 3">KMM 3653</strain>
    </source>
</reference>
<organism evidence="2 3">
    <name type="scientific">Harenicola maris</name>
    <dbReference type="NCBI Taxonomy" id="2841044"/>
    <lineage>
        <taxon>Bacteria</taxon>
        <taxon>Pseudomonadati</taxon>
        <taxon>Pseudomonadota</taxon>
        <taxon>Alphaproteobacteria</taxon>
        <taxon>Rhodobacterales</taxon>
        <taxon>Paracoccaceae</taxon>
        <taxon>Harenicola</taxon>
    </lineage>
</organism>
<dbReference type="AlphaFoldDB" id="A0AAP2CR97"/>
<dbReference type="Pfam" id="PF04248">
    <property type="entry name" value="NTP_transf_9"/>
    <property type="match status" value="1"/>
</dbReference>
<evidence type="ECO:0000313" key="3">
    <source>
        <dbReference type="Proteomes" id="UP001315686"/>
    </source>
</evidence>
<dbReference type="PANTHER" id="PTHR34310:SF9">
    <property type="entry name" value="BLR5716 PROTEIN"/>
    <property type="match status" value="1"/>
</dbReference>
<proteinExistence type="predicted"/>
<dbReference type="InterPro" id="IPR038694">
    <property type="entry name" value="DUF427_sf"/>
</dbReference>
<dbReference type="Gene3D" id="2.170.150.40">
    <property type="entry name" value="Domain of unknown function (DUF427)"/>
    <property type="match status" value="1"/>
</dbReference>
<feature type="domain" description="DUF427" evidence="1">
    <location>
        <begin position="16"/>
        <end position="106"/>
    </location>
</feature>
<evidence type="ECO:0000313" key="2">
    <source>
        <dbReference type="EMBL" id="MBT0956253.1"/>
    </source>
</evidence>
<comment type="caution">
    <text evidence="2">The sequence shown here is derived from an EMBL/GenBank/DDBJ whole genome shotgun (WGS) entry which is preliminary data.</text>
</comment>